<evidence type="ECO:0000256" key="2">
    <source>
        <dbReference type="ARBA" id="ARBA00012438"/>
    </source>
</evidence>
<protein>
    <recommendedName>
        <fullName evidence="2">histidine kinase</fullName>
        <ecNumber evidence="2">2.7.13.3</ecNumber>
    </recommendedName>
</protein>
<dbReference type="GO" id="GO:0016301">
    <property type="term" value="F:kinase activity"/>
    <property type="evidence" value="ECO:0007669"/>
    <property type="project" value="UniProtKB-KW"/>
</dbReference>
<evidence type="ECO:0000313" key="9">
    <source>
        <dbReference type="Proteomes" id="UP001218246"/>
    </source>
</evidence>
<evidence type="ECO:0000256" key="3">
    <source>
        <dbReference type="ARBA" id="ARBA00022553"/>
    </source>
</evidence>
<dbReference type="InterPro" id="IPR036097">
    <property type="entry name" value="HisK_dim/P_sf"/>
</dbReference>
<keyword evidence="9" id="KW-1185">Reference proteome</keyword>
<dbReference type="EC" id="2.7.13.3" evidence="2"/>
<evidence type="ECO:0000256" key="4">
    <source>
        <dbReference type="ARBA" id="ARBA00022679"/>
    </source>
</evidence>
<keyword evidence="3" id="KW-0597">Phosphoprotein</keyword>
<evidence type="ECO:0000256" key="1">
    <source>
        <dbReference type="ARBA" id="ARBA00000085"/>
    </source>
</evidence>
<evidence type="ECO:0000256" key="6">
    <source>
        <dbReference type="ARBA" id="ARBA00023012"/>
    </source>
</evidence>
<sequence length="100" mass="11327">MNELAVANEQLKKDIELKEKVEQSRKELLSNVSHELKTPISLIGGYAEGLKLNINKDDKDFYCDVIMDETKKMNKLVLSLLDLAQVEAGYEAFLQAILTK</sequence>
<evidence type="ECO:0000256" key="5">
    <source>
        <dbReference type="ARBA" id="ARBA00022777"/>
    </source>
</evidence>
<evidence type="ECO:0000259" key="7">
    <source>
        <dbReference type="SMART" id="SM00388"/>
    </source>
</evidence>
<keyword evidence="5 8" id="KW-0418">Kinase</keyword>
<feature type="domain" description="Signal transduction histidine kinase dimerisation/phosphoacceptor" evidence="7">
    <location>
        <begin position="24"/>
        <end position="89"/>
    </location>
</feature>
<evidence type="ECO:0000313" key="8">
    <source>
        <dbReference type="EMBL" id="MDG5754184.1"/>
    </source>
</evidence>
<reference evidence="8 9" key="1">
    <citation type="submission" date="2023-04" db="EMBL/GenBank/DDBJ databases">
        <title>Ectobacillus antri isolated from activated sludge.</title>
        <authorList>
            <person name="Yan P."/>
            <person name="Liu X."/>
        </authorList>
    </citation>
    <scope>NUCLEOTIDE SEQUENCE [LARGE SCALE GENOMIC DNA]</scope>
    <source>
        <strain evidence="8 9">C18H</strain>
    </source>
</reference>
<keyword evidence="6" id="KW-0902">Two-component regulatory system</keyword>
<dbReference type="PANTHER" id="PTHR45453:SF1">
    <property type="entry name" value="PHOSPHATE REGULON SENSOR PROTEIN PHOR"/>
    <property type="match status" value="1"/>
</dbReference>
<accession>A0ABT6H476</accession>
<dbReference type="InterPro" id="IPR003661">
    <property type="entry name" value="HisK_dim/P_dom"/>
</dbReference>
<dbReference type="RefSeq" id="WP_278018189.1">
    <property type="nucleotide sequence ID" value="NZ_JARRRY010000005.1"/>
</dbReference>
<dbReference type="SMART" id="SM00388">
    <property type="entry name" value="HisKA"/>
    <property type="match status" value="1"/>
</dbReference>
<organism evidence="8 9">
    <name type="scientific">Ectobacillus antri</name>
    <dbReference type="NCBI Taxonomy" id="2486280"/>
    <lineage>
        <taxon>Bacteria</taxon>
        <taxon>Bacillati</taxon>
        <taxon>Bacillota</taxon>
        <taxon>Bacilli</taxon>
        <taxon>Bacillales</taxon>
        <taxon>Bacillaceae</taxon>
        <taxon>Ectobacillus</taxon>
    </lineage>
</organism>
<comment type="caution">
    <text evidence="8">The sequence shown here is derived from an EMBL/GenBank/DDBJ whole genome shotgun (WGS) entry which is preliminary data.</text>
</comment>
<dbReference type="CDD" id="cd00082">
    <property type="entry name" value="HisKA"/>
    <property type="match status" value="1"/>
</dbReference>
<dbReference type="InterPro" id="IPR050351">
    <property type="entry name" value="BphY/WalK/GraS-like"/>
</dbReference>
<name>A0ABT6H476_9BACI</name>
<dbReference type="Proteomes" id="UP001218246">
    <property type="component" value="Unassembled WGS sequence"/>
</dbReference>
<dbReference type="EMBL" id="JARULN010000006">
    <property type="protein sequence ID" value="MDG5754184.1"/>
    <property type="molecule type" value="Genomic_DNA"/>
</dbReference>
<dbReference type="Pfam" id="PF00512">
    <property type="entry name" value="HisKA"/>
    <property type="match status" value="1"/>
</dbReference>
<dbReference type="Gene3D" id="1.10.287.130">
    <property type="match status" value="1"/>
</dbReference>
<dbReference type="SUPFAM" id="SSF47384">
    <property type="entry name" value="Homodimeric domain of signal transducing histidine kinase"/>
    <property type="match status" value="1"/>
</dbReference>
<gene>
    <name evidence="8" type="ORF">P6P90_09395</name>
</gene>
<proteinExistence type="predicted"/>
<keyword evidence="4" id="KW-0808">Transferase</keyword>
<comment type="catalytic activity">
    <reaction evidence="1">
        <text>ATP + protein L-histidine = ADP + protein N-phospho-L-histidine.</text>
        <dbReference type="EC" id="2.7.13.3"/>
    </reaction>
</comment>
<dbReference type="PANTHER" id="PTHR45453">
    <property type="entry name" value="PHOSPHATE REGULON SENSOR PROTEIN PHOR"/>
    <property type="match status" value="1"/>
</dbReference>